<reference evidence="2" key="1">
    <citation type="journal article" date="2019" name="Int. J. Syst. Evol. Microbiol.">
        <title>The Global Catalogue of Microorganisms (GCM) 10K type strain sequencing project: providing services to taxonomists for standard genome sequencing and annotation.</title>
        <authorList>
            <consortium name="The Broad Institute Genomics Platform"/>
            <consortium name="The Broad Institute Genome Sequencing Center for Infectious Disease"/>
            <person name="Wu L."/>
            <person name="Ma J."/>
        </authorList>
    </citation>
    <scope>NUCLEOTIDE SEQUENCE [LARGE SCALE GENOMIC DNA]</scope>
    <source>
        <strain evidence="2">JCM 9651</strain>
    </source>
</reference>
<dbReference type="RefSeq" id="WP_345035981.1">
    <property type="nucleotide sequence ID" value="NZ_BAAAYL010000001.1"/>
</dbReference>
<evidence type="ECO:0000313" key="2">
    <source>
        <dbReference type="Proteomes" id="UP001499990"/>
    </source>
</evidence>
<accession>A0ABP6S9A5</accession>
<evidence type="ECO:0008006" key="3">
    <source>
        <dbReference type="Google" id="ProtNLM"/>
    </source>
</evidence>
<organism evidence="1 2">
    <name type="scientific">Streptomyces sannanensis</name>
    <dbReference type="NCBI Taxonomy" id="285536"/>
    <lineage>
        <taxon>Bacteria</taxon>
        <taxon>Bacillati</taxon>
        <taxon>Actinomycetota</taxon>
        <taxon>Actinomycetes</taxon>
        <taxon>Kitasatosporales</taxon>
        <taxon>Streptomycetaceae</taxon>
        <taxon>Streptomyces</taxon>
    </lineage>
</organism>
<evidence type="ECO:0000313" key="1">
    <source>
        <dbReference type="EMBL" id="GAA3371160.1"/>
    </source>
</evidence>
<protein>
    <recommendedName>
        <fullName evidence="3">PD-(D/E)XK endonuclease-like domain-containing protein</fullName>
    </recommendedName>
</protein>
<sequence length="380" mass="42247">MTAQPVESTPSLWPAAHAIDARRPRSLQRQLGASDTVCERRAAYILAGTEPTDTSDKRAAILGTYAHEGLLAAAKEEHGWLIETSVVGADVRGHIDAVHIDEVTAARLPKRLRPKSPASVVTVEDVKTKSTYVWDRVLRYGASEAELRQVYLYADLLRTVGWEDKPGQRYLARLGPIDVQAIRFRFVNRDNGEEHIQEFPFDPMEATRARWWVQRVVECADPEEARRSFDGPGLDAICDHCVFRTACWGEPRVPGAPVQTVLVHDDADREAALADYVRGHELETEGKRLKKKARTMLDDSKPGVYGANELKWTGGNPVDEVDQQAMIDRFDALGVDVPELAGPDFKRMEALLKEAGLGVPMRATTKKTARAIKVKPAKQP</sequence>
<comment type="caution">
    <text evidence="1">The sequence shown here is derived from an EMBL/GenBank/DDBJ whole genome shotgun (WGS) entry which is preliminary data.</text>
</comment>
<proteinExistence type="predicted"/>
<keyword evidence="2" id="KW-1185">Reference proteome</keyword>
<gene>
    <name evidence="1" type="ORF">GCM10020367_20700</name>
</gene>
<name>A0ABP6S9A5_9ACTN</name>
<dbReference type="InterPro" id="IPR011604">
    <property type="entry name" value="PDDEXK-like_dom_sf"/>
</dbReference>
<dbReference type="Gene3D" id="3.90.320.10">
    <property type="match status" value="1"/>
</dbReference>
<dbReference type="Proteomes" id="UP001499990">
    <property type="component" value="Unassembled WGS sequence"/>
</dbReference>
<dbReference type="EMBL" id="BAAAYL010000001">
    <property type="protein sequence ID" value="GAA3371160.1"/>
    <property type="molecule type" value="Genomic_DNA"/>
</dbReference>